<evidence type="ECO:0000313" key="1">
    <source>
        <dbReference type="EMBL" id="QPG73175.1"/>
    </source>
</evidence>
<evidence type="ECO:0000313" key="2">
    <source>
        <dbReference type="Proteomes" id="UP000662931"/>
    </source>
</evidence>
<dbReference type="SUPFAM" id="SSF54928">
    <property type="entry name" value="RNA-binding domain, RBD"/>
    <property type="match status" value="1"/>
</dbReference>
<organism evidence="1 2">
    <name type="scientific">Eeniella nana</name>
    <name type="common">Yeast</name>
    <name type="synonym">Brettanomyces nanus</name>
    <dbReference type="NCBI Taxonomy" id="13502"/>
    <lineage>
        <taxon>Eukaryota</taxon>
        <taxon>Fungi</taxon>
        <taxon>Dikarya</taxon>
        <taxon>Ascomycota</taxon>
        <taxon>Saccharomycotina</taxon>
        <taxon>Pichiomycetes</taxon>
        <taxon>Pichiales</taxon>
        <taxon>Pichiaceae</taxon>
        <taxon>Brettanomyces</taxon>
    </lineage>
</organism>
<dbReference type="RefSeq" id="XP_038776740.1">
    <property type="nucleotide sequence ID" value="XM_038920812.1"/>
</dbReference>
<keyword evidence="2" id="KW-1185">Reference proteome</keyword>
<dbReference type="KEGG" id="bnn:FOA43_000481"/>
<dbReference type="Proteomes" id="UP000662931">
    <property type="component" value="Chromosome 1"/>
</dbReference>
<gene>
    <name evidence="1" type="ORF">FOA43_000481</name>
</gene>
<protein>
    <submittedName>
        <fullName evidence="1">Uncharacterized protein</fullName>
    </submittedName>
</protein>
<proteinExistence type="predicted"/>
<dbReference type="AlphaFoldDB" id="A0A875RYP3"/>
<name>A0A875RYP3_EENNA</name>
<dbReference type="EMBL" id="CP064812">
    <property type="protein sequence ID" value="QPG73175.1"/>
    <property type="molecule type" value="Genomic_DNA"/>
</dbReference>
<accession>A0A875RYP3</accession>
<sequence length="469" mass="53598">MVQSTDAKDEICGNSDTSESRLLPSLRKLKRPLDCGIPHESGYQEKANDIRSFSKGSNLEKGLYRVDESDSYREKHTHFRKLAKNWLFNSNVSEVVGNRQTESRGLFAQNEASEVTSESSRFRSSRKTSRRSGRHFLSEWFSEERRVSGTVVKKEDEFALKEQLLLSRLIEANLSNTESAQSKNTKTLKQLLPPTKALYFQALQNNEAVLNQVLPIANIFANNTELATSWTLLLTDIPKCTSLATILTQIGGGPLQSVQLLRRIDWNLITGLHNWNDCIDWGETNLRLQFDNHENAMKFYEHSRTGAFVVNGFHIVTQWVPNEFSKRKFNKGIANDIEKEVLEYMAEPEGARRVLVLKRPVPNKKKTATGVKKQFSYPNPLNNYTESFDVEAVIKDFSHFGKIVEVTPVISRKLSFGIQFFDVISAMAAKHSIEGNFENEDELKVEIAKKYSDWYVWYGKDPTDKPILE</sequence>
<dbReference type="OrthoDB" id="3997186at2759"/>
<dbReference type="InterPro" id="IPR035979">
    <property type="entry name" value="RBD_domain_sf"/>
</dbReference>
<reference evidence="1" key="1">
    <citation type="submission" date="2020-10" db="EMBL/GenBank/DDBJ databases">
        <authorList>
            <person name="Roach M.J.R."/>
        </authorList>
    </citation>
    <scope>NUCLEOTIDE SEQUENCE</scope>
    <source>
        <strain evidence="1">CBS 1945</strain>
    </source>
</reference>
<dbReference type="GeneID" id="62193882"/>
<dbReference type="GO" id="GO:0003676">
    <property type="term" value="F:nucleic acid binding"/>
    <property type="evidence" value="ECO:0007669"/>
    <property type="project" value="InterPro"/>
</dbReference>